<evidence type="ECO:0000256" key="2">
    <source>
        <dbReference type="ARBA" id="ARBA00007639"/>
    </source>
</evidence>
<dbReference type="Proteomes" id="UP001451571">
    <property type="component" value="Chromosome"/>
</dbReference>
<evidence type="ECO:0000256" key="4">
    <source>
        <dbReference type="SAM" id="MobiDB-lite"/>
    </source>
</evidence>
<dbReference type="CDD" id="cd01536">
    <property type="entry name" value="PBP1_ABC_sugar_binding-like"/>
    <property type="match status" value="1"/>
</dbReference>
<sequence length="352" mass="36341">MKKKALAMVLTMAMGVSLLTGCGSTAPANTESPAKTAEPAESAEPADDAAEAVQEVSEEAGGEENAGGVYGCAVPNATNSFYATCVKGVQAGVEQYDPTANVVVTDANFDSQKQLDQVADLVSQGVKAIILIPIDSNAIIPAIEEAEAAGIPVTVMDTPAGETTGVVSTVVSNNYSAGEIAGRALCESMGGKGNLVTITTTGSDAVNSRKQGLYDLIEKEYPDIKIVQEEIVQNGTTEEALTIMENILQGGTQVDGVFTTGDVFAIGICSALQANGYAAGEVKVTSVDGTTNAVELIKSGYLEATAAQLPKELGIHCVKNALDFLNGKDVPAKEELDCLEVNIDNADTYEGF</sequence>
<feature type="region of interest" description="Disordered" evidence="4">
    <location>
        <begin position="25"/>
        <end position="67"/>
    </location>
</feature>
<feature type="chain" id="PRO_5045978145" evidence="5">
    <location>
        <begin position="29"/>
        <end position="352"/>
    </location>
</feature>
<feature type="compositionally biased region" description="Low complexity" evidence="4">
    <location>
        <begin position="31"/>
        <end position="43"/>
    </location>
</feature>
<evidence type="ECO:0000313" key="8">
    <source>
        <dbReference type="Proteomes" id="UP001451571"/>
    </source>
</evidence>
<dbReference type="PANTHER" id="PTHR46847">
    <property type="entry name" value="D-ALLOSE-BINDING PERIPLASMIC PROTEIN-RELATED"/>
    <property type="match status" value="1"/>
</dbReference>
<protein>
    <submittedName>
        <fullName evidence="7">Sugar ABC transporter substrate-binding protein</fullName>
    </submittedName>
</protein>
<dbReference type="InterPro" id="IPR025997">
    <property type="entry name" value="SBP_2_dom"/>
</dbReference>
<feature type="domain" description="Periplasmic binding protein" evidence="6">
    <location>
        <begin position="73"/>
        <end position="329"/>
    </location>
</feature>
<dbReference type="EMBL" id="CP146256">
    <property type="protein sequence ID" value="XAH75051.1"/>
    <property type="molecule type" value="Genomic_DNA"/>
</dbReference>
<dbReference type="PROSITE" id="PS51257">
    <property type="entry name" value="PROKAR_LIPOPROTEIN"/>
    <property type="match status" value="1"/>
</dbReference>
<evidence type="ECO:0000256" key="1">
    <source>
        <dbReference type="ARBA" id="ARBA00004196"/>
    </source>
</evidence>
<feature type="compositionally biased region" description="Acidic residues" evidence="4">
    <location>
        <begin position="44"/>
        <end position="62"/>
    </location>
</feature>
<feature type="signal peptide" evidence="5">
    <location>
        <begin position="1"/>
        <end position="28"/>
    </location>
</feature>
<dbReference type="InterPro" id="IPR028082">
    <property type="entry name" value="Peripla_BP_I"/>
</dbReference>
<keyword evidence="3 5" id="KW-0732">Signal</keyword>
<evidence type="ECO:0000256" key="3">
    <source>
        <dbReference type="ARBA" id="ARBA00022729"/>
    </source>
</evidence>
<dbReference type="RefSeq" id="WP_342758618.1">
    <property type="nucleotide sequence ID" value="NZ_CP146256.1"/>
</dbReference>
<gene>
    <name evidence="7" type="ORF">V6984_04565</name>
</gene>
<evidence type="ECO:0000256" key="5">
    <source>
        <dbReference type="SAM" id="SignalP"/>
    </source>
</evidence>
<dbReference type="SUPFAM" id="SSF53822">
    <property type="entry name" value="Periplasmic binding protein-like I"/>
    <property type="match status" value="1"/>
</dbReference>
<comment type="similarity">
    <text evidence="2">Belongs to the bacterial solute-binding protein 2 family.</text>
</comment>
<proteinExistence type="inferred from homology"/>
<keyword evidence="8" id="KW-1185">Reference proteome</keyword>
<evidence type="ECO:0000259" key="6">
    <source>
        <dbReference type="Pfam" id="PF13407"/>
    </source>
</evidence>
<organism evidence="7 8">
    <name type="scientific">Kineothrix sedimenti</name>
    <dbReference type="NCBI Taxonomy" id="3123317"/>
    <lineage>
        <taxon>Bacteria</taxon>
        <taxon>Bacillati</taxon>
        <taxon>Bacillota</taxon>
        <taxon>Clostridia</taxon>
        <taxon>Lachnospirales</taxon>
        <taxon>Lachnospiraceae</taxon>
        <taxon>Kineothrix</taxon>
    </lineage>
</organism>
<accession>A0ABZ3EXW5</accession>
<dbReference type="Pfam" id="PF13407">
    <property type="entry name" value="Peripla_BP_4"/>
    <property type="match status" value="1"/>
</dbReference>
<evidence type="ECO:0000313" key="7">
    <source>
        <dbReference type="EMBL" id="XAH75051.1"/>
    </source>
</evidence>
<reference evidence="7 8" key="1">
    <citation type="submission" date="2024-02" db="EMBL/GenBank/DDBJ databases">
        <title>Bacterial strain from lacustrine sediment.</title>
        <authorList>
            <person name="Petit C."/>
            <person name="Fadhlaoui K."/>
        </authorList>
    </citation>
    <scope>NUCLEOTIDE SEQUENCE [LARGE SCALE GENOMIC DNA]</scope>
    <source>
        <strain evidence="7 8">IPX-CK</strain>
    </source>
</reference>
<comment type="subcellular location">
    <subcellularLocation>
        <location evidence="1">Cell envelope</location>
    </subcellularLocation>
</comment>
<dbReference type="PANTHER" id="PTHR46847:SF1">
    <property type="entry name" value="D-ALLOSE-BINDING PERIPLASMIC PROTEIN-RELATED"/>
    <property type="match status" value="1"/>
</dbReference>
<dbReference type="Gene3D" id="3.40.50.2300">
    <property type="match status" value="2"/>
</dbReference>
<name>A0ABZ3EXW5_9FIRM</name>